<dbReference type="Proteomes" id="UP000285209">
    <property type="component" value="Unassembled WGS sequence"/>
</dbReference>
<evidence type="ECO:0000313" key="6">
    <source>
        <dbReference type="EMBL" id="RGW34472.1"/>
    </source>
</evidence>
<evidence type="ECO:0000313" key="5">
    <source>
        <dbReference type="EMBL" id="RGN18749.1"/>
    </source>
</evidence>
<dbReference type="Proteomes" id="UP000286220">
    <property type="component" value="Unassembled WGS sequence"/>
</dbReference>
<dbReference type="SUPFAM" id="SSF52540">
    <property type="entry name" value="P-loop containing nucleoside triphosphate hydrolases"/>
    <property type="match status" value="1"/>
</dbReference>
<dbReference type="Proteomes" id="UP000245905">
    <property type="component" value="Unassembled WGS sequence"/>
</dbReference>
<evidence type="ECO:0000313" key="18">
    <source>
        <dbReference type="Proteomes" id="UP000283683"/>
    </source>
</evidence>
<keyword evidence="3" id="KW-0067">ATP-binding</keyword>
<dbReference type="GeneID" id="86990006"/>
<dbReference type="EMBL" id="CYYW01000061">
    <property type="protein sequence ID" value="CUO82289.1"/>
    <property type="molecule type" value="Genomic_DNA"/>
</dbReference>
<dbReference type="EMBL" id="VSTG01000049">
    <property type="protein sequence ID" value="TYL51534.1"/>
    <property type="molecule type" value="Genomic_DNA"/>
</dbReference>
<evidence type="ECO:0000313" key="19">
    <source>
        <dbReference type="Proteomes" id="UP000285209"/>
    </source>
</evidence>
<dbReference type="Proteomes" id="UP000095384">
    <property type="component" value="Unassembled WGS sequence"/>
</dbReference>
<dbReference type="EMBL" id="QSFZ01000036">
    <property type="protein sequence ID" value="RHA87454.1"/>
    <property type="molecule type" value="Genomic_DNA"/>
</dbReference>
<dbReference type="Proteomes" id="UP001197741">
    <property type="component" value="Unassembled WGS sequence"/>
</dbReference>
<dbReference type="InterPro" id="IPR012547">
    <property type="entry name" value="PDDEXK_9"/>
</dbReference>
<reference evidence="12 22" key="5">
    <citation type="submission" date="2019-09" db="EMBL/GenBank/DDBJ databases">
        <title>Strain-level analysis of Eubacterium rectale using genomes from metagenomes.</title>
        <authorList>
            <person name="Karcher N."/>
            <person name="Segata N."/>
        </authorList>
    </citation>
    <scope>NUCLEOTIDE SEQUENCE [LARGE SCALE GENOMIC DNA]</scope>
    <source>
        <strain evidence="12 22">L2-21</strain>
    </source>
</reference>
<accession>A0A174IBE8</accession>
<feature type="domain" description="AAA-ATPase-like" evidence="1">
    <location>
        <begin position="8"/>
        <end position="236"/>
    </location>
</feature>
<dbReference type="Proteomes" id="UP000324325">
    <property type="component" value="Unassembled WGS sequence"/>
</dbReference>
<evidence type="ECO:0000259" key="1">
    <source>
        <dbReference type="Pfam" id="PF09820"/>
    </source>
</evidence>
<dbReference type="Proteomes" id="UP000283431">
    <property type="component" value="Unassembled WGS sequence"/>
</dbReference>
<evidence type="ECO:0000313" key="13">
    <source>
        <dbReference type="Proteomes" id="UP000095384"/>
    </source>
</evidence>
<evidence type="ECO:0000313" key="8">
    <source>
        <dbReference type="EMBL" id="RGZ12661.1"/>
    </source>
</evidence>
<evidence type="ECO:0000313" key="3">
    <source>
        <dbReference type="EMBL" id="MCB6962449.1"/>
    </source>
</evidence>
<dbReference type="AlphaFoldDB" id="A0A174IBE8"/>
<sequence length="563" mass="64619">MVSTLKLPVGIDSFEKIRRNNFYYIDKTKLIEQLVETGGEVTLFTRPRRFGKTLNMSMLKAFFETGADESLFDGLYIAQNKALCEEHMGKYPVIFLSLKSVEGLKYEDAIYRITELIGMEAERFGFLEDSEYLSENEKKRYKAIIALKDGTNAMDEKVLVSSLQILSQLLYKHFGQKTVILIDEYDVPLDKAFQNGYYKEMVSLIRGLFGMALKTNESLQFAVLTGCLRITKESIFTGLNNFKVMSILDARFDEQFGFTDNEVKKILDDYDLASHFEETKEWYDGYHFGKADIYCPWDVINYVDQLKYDKTAEPQDFWSNSSGNAIVRRFIDMADVSTKTEIERLIAGESIEKDVAPELTYDEIYKSIENLWSVLFTTGYLTHNGRTESGKYCLVIPNREIRNLFVKKIKEWFSDVSKSDGKTLEELCSAFVNEDAQKIEQIYGEYLWNTISIRDTAVAKEKKENFYHGILLGLLGYKSNWLIKSNAESGIGYSDILVEVPTNRTGIVIELKYAEDGDLDAACDKALKQIEEKDYVAKLKQDGMDNFIKYGIACFKKVCKVVC</sequence>
<reference evidence="15 16" key="3">
    <citation type="submission" date="2018-08" db="EMBL/GenBank/DDBJ databases">
        <title>A genome reference for cultivated species of the human gut microbiota.</title>
        <authorList>
            <person name="Zou Y."/>
            <person name="Xue W."/>
            <person name="Luo G."/>
        </authorList>
    </citation>
    <scope>NUCLEOTIDE SEQUENCE [LARGE SCALE GENOMIC DNA]</scope>
    <source>
        <strain evidence="7 18">AF06-19</strain>
        <strain evidence="6 21">AF12-8</strain>
        <strain evidence="11 16">AF36-2BH</strain>
        <strain evidence="10 20">AM42-17AT</strain>
        <strain evidence="9 17">AM48-7</strain>
        <strain evidence="8 19">AM54-25XD</strain>
        <strain evidence="5 15">OM05-6AA</strain>
    </source>
</reference>
<dbReference type="InterPro" id="IPR018631">
    <property type="entry name" value="AAA-ATPase-like_dom"/>
</dbReference>
<reference evidence="4 14" key="1">
    <citation type="submission" date="2014-09" db="EMBL/GenBank/DDBJ databases">
        <title>Butyrate-producing bacteria isolated from human gut.</title>
        <authorList>
            <person name="Zhang Q."/>
            <person name="Zhao L."/>
        </authorList>
    </citation>
    <scope>NUCLEOTIDE SEQUENCE [LARGE SCALE GENOMIC DNA]</scope>
    <source>
        <strain evidence="4 14">R22</strain>
    </source>
</reference>
<evidence type="ECO:0000313" key="15">
    <source>
        <dbReference type="Proteomes" id="UP000260970"/>
    </source>
</evidence>
<dbReference type="Proteomes" id="UP000283683">
    <property type="component" value="Unassembled WGS sequence"/>
</dbReference>
<evidence type="ECO:0000313" key="9">
    <source>
        <dbReference type="EMBL" id="RGZ71933.1"/>
    </source>
</evidence>
<evidence type="ECO:0000313" key="2">
    <source>
        <dbReference type="EMBL" id="CUO82289.1"/>
    </source>
</evidence>
<dbReference type="OMA" id="GFMKYLL"/>
<dbReference type="EMBL" id="JRFS01000005">
    <property type="protein sequence ID" value="PWE84443.1"/>
    <property type="molecule type" value="Genomic_DNA"/>
</dbReference>
<proteinExistence type="predicted"/>
<dbReference type="EMBL" id="QSAZ01000023">
    <property type="protein sequence ID" value="RGW84850.1"/>
    <property type="molecule type" value="Genomic_DNA"/>
</dbReference>
<dbReference type="EMBL" id="QSAE01000100">
    <property type="protein sequence ID" value="RGW34472.1"/>
    <property type="molecule type" value="Genomic_DNA"/>
</dbReference>
<evidence type="ECO:0000313" key="7">
    <source>
        <dbReference type="EMBL" id="RGW84850.1"/>
    </source>
</evidence>
<evidence type="ECO:0000313" key="21">
    <source>
        <dbReference type="Proteomes" id="UP000286581"/>
    </source>
</evidence>
<keyword evidence="3" id="KW-0547">Nucleotide-binding</keyword>
<reference evidence="3" key="6">
    <citation type="submission" date="2021-10" db="EMBL/GenBank/DDBJ databases">
        <title>Collection of gut derived symbiotic bacterial strains cultured from healthy donors.</title>
        <authorList>
            <person name="Lin H."/>
            <person name="Littmann E."/>
            <person name="Kohout C."/>
            <person name="Pamer E.G."/>
        </authorList>
    </citation>
    <scope>NUCLEOTIDE SEQUENCE</scope>
    <source>
        <strain evidence="3">DFI.7.28A</strain>
    </source>
</reference>
<protein>
    <submittedName>
        <fullName evidence="12">AAA family ATPase</fullName>
    </submittedName>
    <submittedName>
        <fullName evidence="3">ATP-binding protein</fullName>
    </submittedName>
    <submittedName>
        <fullName evidence="2">Predicted AAA-ATPase</fullName>
    </submittedName>
</protein>
<dbReference type="GO" id="GO:0005524">
    <property type="term" value="F:ATP binding"/>
    <property type="evidence" value="ECO:0007669"/>
    <property type="project" value="UniProtKB-KW"/>
</dbReference>
<evidence type="ECO:0000313" key="16">
    <source>
        <dbReference type="Proteomes" id="UP000266698"/>
    </source>
</evidence>
<dbReference type="Proteomes" id="UP000286581">
    <property type="component" value="Unassembled WGS sequence"/>
</dbReference>
<dbReference type="PANTHER" id="PTHR34825">
    <property type="entry name" value="CONSERVED PROTEIN, WITH A WEAK D-GALACTARATE DEHYDRATASE/ALTRONATE HYDROLASE DOMAIN"/>
    <property type="match status" value="1"/>
</dbReference>
<evidence type="ECO:0000313" key="17">
    <source>
        <dbReference type="Proteomes" id="UP000283431"/>
    </source>
</evidence>
<reference evidence="12 22" key="4">
    <citation type="submission" date="2019-08" db="EMBL/GenBank/DDBJ databases">
        <authorList>
            <person name="Duncan S."/>
            <person name="Walker A."/>
        </authorList>
    </citation>
    <scope>NUCLEOTIDE SEQUENCE [LARGE SCALE GENOMIC DNA]</scope>
    <source>
        <strain evidence="12 22">L2-21</strain>
    </source>
</reference>
<dbReference type="RefSeq" id="WP_012744107.1">
    <property type="nucleotide sequence ID" value="NZ_CP092643.1"/>
</dbReference>
<evidence type="ECO:0000313" key="10">
    <source>
        <dbReference type="EMBL" id="RHA87454.1"/>
    </source>
</evidence>
<evidence type="ECO:0000313" key="22">
    <source>
        <dbReference type="Proteomes" id="UP000324325"/>
    </source>
</evidence>
<organism evidence="2 13">
    <name type="scientific">Agathobacter rectalis</name>
    <dbReference type="NCBI Taxonomy" id="39491"/>
    <lineage>
        <taxon>Bacteria</taxon>
        <taxon>Bacillati</taxon>
        <taxon>Bacillota</taxon>
        <taxon>Clostridia</taxon>
        <taxon>Lachnospirales</taxon>
        <taxon>Lachnospiraceae</taxon>
        <taxon>Agathobacter</taxon>
    </lineage>
</organism>
<dbReference type="PANTHER" id="PTHR34825:SF1">
    <property type="entry name" value="AAA-ATPASE-LIKE DOMAIN-CONTAINING PROTEIN"/>
    <property type="match status" value="1"/>
</dbReference>
<dbReference type="EMBL" id="JAJCJQ010000063">
    <property type="protein sequence ID" value="MCB6962449.1"/>
    <property type="molecule type" value="Genomic_DNA"/>
</dbReference>
<dbReference type="Pfam" id="PF09820">
    <property type="entry name" value="AAA-ATPase_like"/>
    <property type="match status" value="1"/>
</dbReference>
<dbReference type="Proteomes" id="UP000260970">
    <property type="component" value="Unassembled WGS sequence"/>
</dbReference>
<evidence type="ECO:0000313" key="11">
    <source>
        <dbReference type="EMBL" id="RHL74728.1"/>
    </source>
</evidence>
<dbReference type="EMBL" id="QSUG01000035">
    <property type="protein sequence ID" value="RGN18749.1"/>
    <property type="molecule type" value="Genomic_DNA"/>
</dbReference>
<dbReference type="Proteomes" id="UP000266698">
    <property type="component" value="Unassembled WGS sequence"/>
</dbReference>
<name>A0A174IBE8_9FIRM</name>
<dbReference type="EMBL" id="QRPB01000047">
    <property type="protein sequence ID" value="RHL74728.1"/>
    <property type="molecule type" value="Genomic_DNA"/>
</dbReference>
<evidence type="ECO:0000313" key="20">
    <source>
        <dbReference type="Proteomes" id="UP000286220"/>
    </source>
</evidence>
<dbReference type="EMBL" id="QSEN01000070">
    <property type="protein sequence ID" value="RGZ71933.1"/>
    <property type="molecule type" value="Genomic_DNA"/>
</dbReference>
<gene>
    <name evidence="11" type="ORF">DW001_17005</name>
    <name evidence="10" type="ORF">DW912_16255</name>
    <name evidence="9" type="ORF">DW975_16300</name>
    <name evidence="7" type="ORF">DWV45_15595</name>
    <name evidence="6" type="ORF">DWV78_15735</name>
    <name evidence="8" type="ORF">DXA03_16050</name>
    <name evidence="5" type="ORF">DXB72_16365</name>
    <name evidence="2" type="ORF">ERS852417_03165</name>
    <name evidence="12" type="ORF">FYL37_15910</name>
    <name evidence="4" type="ORF">LD38_04375</name>
    <name evidence="3" type="ORF">LIZ82_16400</name>
</gene>
<evidence type="ECO:0000313" key="12">
    <source>
        <dbReference type="EMBL" id="TYL51534.1"/>
    </source>
</evidence>
<dbReference type="InterPro" id="IPR027417">
    <property type="entry name" value="P-loop_NTPase"/>
</dbReference>
<dbReference type="Pfam" id="PF08011">
    <property type="entry name" value="PDDEXK_9"/>
    <property type="match status" value="1"/>
</dbReference>
<evidence type="ECO:0000313" key="14">
    <source>
        <dbReference type="Proteomes" id="UP000245905"/>
    </source>
</evidence>
<evidence type="ECO:0000313" key="4">
    <source>
        <dbReference type="EMBL" id="PWE84443.1"/>
    </source>
</evidence>
<reference evidence="2 13" key="2">
    <citation type="submission" date="2015-09" db="EMBL/GenBank/DDBJ databases">
        <authorList>
            <consortium name="Pathogen Informatics"/>
        </authorList>
    </citation>
    <scope>NUCLEOTIDE SEQUENCE [LARGE SCALE GENOMIC DNA]</scope>
    <source>
        <strain evidence="2 13">2789STDY5608860</strain>
    </source>
</reference>
<dbReference type="EMBL" id="QSDV01000076">
    <property type="protein sequence ID" value="RGZ12661.1"/>
    <property type="molecule type" value="Genomic_DNA"/>
</dbReference>